<dbReference type="EMBL" id="SWLG01000001">
    <property type="protein sequence ID" value="TLS39355.1"/>
    <property type="molecule type" value="Genomic_DNA"/>
</dbReference>
<keyword evidence="8" id="KW-1185">Reference proteome</keyword>
<comment type="subcellular location">
    <subcellularLocation>
        <location evidence="1">Cell membrane</location>
        <topology evidence="1">Multi-pass membrane protein</topology>
    </subcellularLocation>
</comment>
<feature type="transmembrane region" description="Helical" evidence="6">
    <location>
        <begin position="209"/>
        <end position="230"/>
    </location>
</feature>
<dbReference type="InterPro" id="IPR004633">
    <property type="entry name" value="NaPi_cotrn-rel/YqeW-like"/>
</dbReference>
<keyword evidence="3 6" id="KW-0812">Transmembrane</keyword>
<keyword evidence="4 6" id="KW-1133">Transmembrane helix</keyword>
<dbReference type="GO" id="GO:0005436">
    <property type="term" value="F:sodium:phosphate symporter activity"/>
    <property type="evidence" value="ECO:0007669"/>
    <property type="project" value="InterPro"/>
</dbReference>
<protein>
    <submittedName>
        <fullName evidence="7">Na/Pi cotransporter family protein</fullName>
    </submittedName>
</protein>
<dbReference type="Pfam" id="PF02690">
    <property type="entry name" value="Na_Pi_cotrans"/>
    <property type="match status" value="2"/>
</dbReference>
<keyword evidence="2" id="KW-1003">Cell membrane</keyword>
<name>A0A5R9FIE9_9BACL</name>
<feature type="transmembrane region" description="Helical" evidence="6">
    <location>
        <begin position="126"/>
        <end position="147"/>
    </location>
</feature>
<dbReference type="PANTHER" id="PTHR10010:SF46">
    <property type="entry name" value="SODIUM-DEPENDENT PHOSPHATE TRANSPORT PROTEIN 2B"/>
    <property type="match status" value="1"/>
</dbReference>
<evidence type="ECO:0000313" key="8">
    <source>
        <dbReference type="Proteomes" id="UP000308230"/>
    </source>
</evidence>
<evidence type="ECO:0000256" key="6">
    <source>
        <dbReference type="SAM" id="Phobius"/>
    </source>
</evidence>
<feature type="transmembrane region" description="Helical" evidence="6">
    <location>
        <begin position="237"/>
        <end position="260"/>
    </location>
</feature>
<gene>
    <name evidence="7" type="ORF">FCL54_03360</name>
</gene>
<proteinExistence type="predicted"/>
<sequence>MSEYITFFIIFIMIFVFGMTVLRVGLGSFSPIRLKATLSKMTNTTWKGMLAGALLTCIMQSSSAVMVITVGLVSVGILSFKQSIGVILGTNIGTTITAEIITLDPSQFILPLLVAGFILIQFSRQLYFCIGCVLFGLGCLFVAMNGFESLAIPLSKVAPIHTLLENSNKNLLYGVGLGTVFTALIQSSSATTGIAMSFINQSLLSIDSAIAILFGANIGTCITAFIASIGTTKEAKLVAYAHIWLNIFGVIFFFPLISTLGNISSLVTSLPDLQLAHVSVLFNVLSSLLVLPFAGLFAAFVLKLHGKSKPTG</sequence>
<organism evidence="7 8">
    <name type="scientific">Exobacillus caeni</name>
    <dbReference type="NCBI Taxonomy" id="2574798"/>
    <lineage>
        <taxon>Bacteria</taxon>
        <taxon>Bacillati</taxon>
        <taxon>Bacillota</taxon>
        <taxon>Bacilli</taxon>
        <taxon>Bacillales</taxon>
        <taxon>Guptibacillaceae</taxon>
        <taxon>Exobacillus</taxon>
    </lineage>
</organism>
<dbReference type="AlphaFoldDB" id="A0A5R9FIE9"/>
<evidence type="ECO:0000256" key="5">
    <source>
        <dbReference type="ARBA" id="ARBA00023136"/>
    </source>
</evidence>
<feature type="transmembrane region" description="Helical" evidence="6">
    <location>
        <begin position="280"/>
        <end position="302"/>
    </location>
</feature>
<dbReference type="NCBIfam" id="TIGR00704">
    <property type="entry name" value="NaPi_cotrn_rel"/>
    <property type="match status" value="1"/>
</dbReference>
<dbReference type="RefSeq" id="WP_138123119.1">
    <property type="nucleotide sequence ID" value="NZ_SWLG01000001.1"/>
</dbReference>
<dbReference type="Proteomes" id="UP000308230">
    <property type="component" value="Unassembled WGS sequence"/>
</dbReference>
<dbReference type="NCBIfam" id="NF037997">
    <property type="entry name" value="Na_Pi_symport"/>
    <property type="match status" value="1"/>
</dbReference>
<dbReference type="PANTHER" id="PTHR10010">
    <property type="entry name" value="SOLUTE CARRIER FAMILY 34 SODIUM PHOSPHATE , MEMBER 2-RELATED"/>
    <property type="match status" value="1"/>
</dbReference>
<evidence type="ECO:0000256" key="3">
    <source>
        <dbReference type="ARBA" id="ARBA00022692"/>
    </source>
</evidence>
<feature type="transmembrane region" description="Helical" evidence="6">
    <location>
        <begin position="50"/>
        <end position="80"/>
    </location>
</feature>
<evidence type="ECO:0000256" key="4">
    <source>
        <dbReference type="ARBA" id="ARBA00022989"/>
    </source>
</evidence>
<dbReference type="GO" id="GO:0044341">
    <property type="term" value="P:sodium-dependent phosphate transport"/>
    <property type="evidence" value="ECO:0007669"/>
    <property type="project" value="InterPro"/>
</dbReference>
<evidence type="ECO:0000256" key="1">
    <source>
        <dbReference type="ARBA" id="ARBA00004651"/>
    </source>
</evidence>
<evidence type="ECO:0000313" key="7">
    <source>
        <dbReference type="EMBL" id="TLS39355.1"/>
    </source>
</evidence>
<accession>A0A5R9FIE9</accession>
<feature type="transmembrane region" description="Helical" evidence="6">
    <location>
        <begin position="6"/>
        <end position="29"/>
    </location>
</feature>
<dbReference type="OrthoDB" id="9763003at2"/>
<dbReference type="InterPro" id="IPR003841">
    <property type="entry name" value="Na/Pi_transpt"/>
</dbReference>
<dbReference type="GO" id="GO:0005886">
    <property type="term" value="C:plasma membrane"/>
    <property type="evidence" value="ECO:0007669"/>
    <property type="project" value="UniProtKB-SubCell"/>
</dbReference>
<evidence type="ECO:0000256" key="2">
    <source>
        <dbReference type="ARBA" id="ARBA00022475"/>
    </source>
</evidence>
<keyword evidence="5 6" id="KW-0472">Membrane</keyword>
<comment type="caution">
    <text evidence="7">The sequence shown here is derived from an EMBL/GenBank/DDBJ whole genome shotgun (WGS) entry which is preliminary data.</text>
</comment>
<reference evidence="7 8" key="1">
    <citation type="submission" date="2019-04" db="EMBL/GenBank/DDBJ databases">
        <title>Bacillus caeni sp. nov., a bacterium isolated from mangrove sediment.</title>
        <authorList>
            <person name="Huang H."/>
            <person name="Mo K."/>
            <person name="Hu Y."/>
        </authorList>
    </citation>
    <scope>NUCLEOTIDE SEQUENCE [LARGE SCALE GENOMIC DNA]</scope>
    <source>
        <strain evidence="7 8">HB172195</strain>
    </source>
</reference>